<dbReference type="HAMAP" id="MF_00719">
    <property type="entry name" value="CobS"/>
    <property type="match status" value="1"/>
</dbReference>
<dbReference type="RefSeq" id="WP_195451287.1">
    <property type="nucleotide sequence ID" value="NZ_JAKNHQ010000010.1"/>
</dbReference>
<feature type="transmembrane region" description="Helical" evidence="19">
    <location>
        <begin position="28"/>
        <end position="50"/>
    </location>
</feature>
<gene>
    <name evidence="19" type="primary">cobS</name>
    <name evidence="20" type="ORF">L0P57_08415</name>
</gene>
<evidence type="ECO:0000256" key="4">
    <source>
        <dbReference type="ARBA" id="ARBA00010561"/>
    </source>
</evidence>
<keyword evidence="13 19" id="KW-0472">Membrane</keyword>
<evidence type="ECO:0000256" key="6">
    <source>
        <dbReference type="ARBA" id="ARBA00015850"/>
    </source>
</evidence>
<evidence type="ECO:0000256" key="11">
    <source>
        <dbReference type="ARBA" id="ARBA00022842"/>
    </source>
</evidence>
<protein>
    <recommendedName>
        <fullName evidence="6 19">Adenosylcobinamide-GDP ribazoletransferase</fullName>
        <ecNumber evidence="5 19">2.7.8.26</ecNumber>
    </recommendedName>
    <alternativeName>
        <fullName evidence="16 19">Cobalamin synthase</fullName>
    </alternativeName>
    <alternativeName>
        <fullName evidence="15 19">Cobalamin-5'-phosphate synthase</fullName>
    </alternativeName>
</protein>
<evidence type="ECO:0000256" key="15">
    <source>
        <dbReference type="ARBA" id="ARBA00032605"/>
    </source>
</evidence>
<evidence type="ECO:0000256" key="14">
    <source>
        <dbReference type="ARBA" id="ARBA00025228"/>
    </source>
</evidence>
<proteinExistence type="inferred from homology"/>
<dbReference type="EMBL" id="JAKNHQ010000010">
    <property type="protein sequence ID" value="MCG4610955.1"/>
    <property type="molecule type" value="Genomic_DNA"/>
</dbReference>
<dbReference type="PANTHER" id="PTHR34148">
    <property type="entry name" value="ADENOSYLCOBINAMIDE-GDP RIBAZOLETRANSFERASE"/>
    <property type="match status" value="1"/>
</dbReference>
<name>A0ABS9MJI3_9FIRM</name>
<evidence type="ECO:0000256" key="18">
    <source>
        <dbReference type="ARBA" id="ARBA00049504"/>
    </source>
</evidence>
<evidence type="ECO:0000256" key="19">
    <source>
        <dbReference type="HAMAP-Rule" id="MF_00719"/>
    </source>
</evidence>
<dbReference type="EC" id="2.7.8.26" evidence="5 19"/>
<keyword evidence="21" id="KW-1185">Reference proteome</keyword>
<evidence type="ECO:0000256" key="2">
    <source>
        <dbReference type="ARBA" id="ARBA00004651"/>
    </source>
</evidence>
<comment type="similarity">
    <text evidence="4 19">Belongs to the CobS family.</text>
</comment>
<feature type="transmembrane region" description="Helical" evidence="19">
    <location>
        <begin position="106"/>
        <end position="128"/>
    </location>
</feature>
<dbReference type="InterPro" id="IPR003805">
    <property type="entry name" value="CobS"/>
</dbReference>
<accession>A0ABS9MJI3</accession>
<keyword evidence="10 19" id="KW-0812">Transmembrane</keyword>
<organism evidence="20 21">
    <name type="scientific">Anaeromassilibacillus senegalensis</name>
    <dbReference type="NCBI Taxonomy" id="1673717"/>
    <lineage>
        <taxon>Bacteria</taxon>
        <taxon>Bacillati</taxon>
        <taxon>Bacillota</taxon>
        <taxon>Clostridia</taxon>
        <taxon>Eubacteriales</taxon>
        <taxon>Acutalibacteraceae</taxon>
        <taxon>Anaeromassilibacillus</taxon>
    </lineage>
</organism>
<evidence type="ECO:0000256" key="9">
    <source>
        <dbReference type="ARBA" id="ARBA00022679"/>
    </source>
</evidence>
<keyword evidence="8 19" id="KW-0169">Cobalamin biosynthesis</keyword>
<comment type="cofactor">
    <cofactor evidence="1 19">
        <name>Mg(2+)</name>
        <dbReference type="ChEBI" id="CHEBI:18420"/>
    </cofactor>
</comment>
<evidence type="ECO:0000313" key="21">
    <source>
        <dbReference type="Proteomes" id="UP001298681"/>
    </source>
</evidence>
<evidence type="ECO:0000256" key="1">
    <source>
        <dbReference type="ARBA" id="ARBA00001946"/>
    </source>
</evidence>
<comment type="pathway">
    <text evidence="3 19">Cofactor biosynthesis; adenosylcobalamin biosynthesis; adenosylcobalamin from cob(II)yrinate a,c-diamide: step 7/7.</text>
</comment>
<comment type="subcellular location">
    <subcellularLocation>
        <location evidence="2 19">Cell membrane</location>
        <topology evidence="2 19">Multi-pass membrane protein</topology>
    </subcellularLocation>
</comment>
<feature type="transmembrane region" description="Helical" evidence="19">
    <location>
        <begin position="56"/>
        <end position="78"/>
    </location>
</feature>
<dbReference type="Pfam" id="PF02654">
    <property type="entry name" value="CobS"/>
    <property type="match status" value="1"/>
</dbReference>
<sequence length="252" mass="27749">MKSCLIAFSMYSRIPMPRTEWQEEDMRYVMCFFPLIGLAIGLLLCGWVWLAGRLQIGAALFSGVATALPVLITGGIHLDGFCDTLDALSSRQPQERKLEILKDSNSGAFAVIGCGLYFLLTFCFWMEWYPQGRYTWMLALGFVLSRTLSGLSVVRFPCAKNSGLLAMFSHAAAKKRTAWVLFGYLILCGGAMLLFGTFVGAAVLLLALGVFGYYHHVSCKEFGGTTGDVAGWFLQSCELALLAGMVLLQKWI</sequence>
<feature type="transmembrane region" description="Helical" evidence="19">
    <location>
        <begin position="134"/>
        <end position="158"/>
    </location>
</feature>
<evidence type="ECO:0000256" key="10">
    <source>
        <dbReference type="ARBA" id="ARBA00022692"/>
    </source>
</evidence>
<evidence type="ECO:0000256" key="7">
    <source>
        <dbReference type="ARBA" id="ARBA00022475"/>
    </source>
</evidence>
<evidence type="ECO:0000256" key="16">
    <source>
        <dbReference type="ARBA" id="ARBA00032853"/>
    </source>
</evidence>
<dbReference type="Proteomes" id="UP001298681">
    <property type="component" value="Unassembled WGS sequence"/>
</dbReference>
<reference evidence="20 21" key="1">
    <citation type="submission" date="2022-01" db="EMBL/GenBank/DDBJ databases">
        <title>Collection of gut derived symbiotic bacterial strains cultured from healthy donors.</title>
        <authorList>
            <person name="Lin H."/>
            <person name="Kohout C."/>
            <person name="Waligurski E."/>
            <person name="Pamer E.G."/>
        </authorList>
    </citation>
    <scope>NUCLEOTIDE SEQUENCE [LARGE SCALE GENOMIC DNA]</scope>
    <source>
        <strain evidence="20 21">DFI.7.58</strain>
    </source>
</reference>
<evidence type="ECO:0000256" key="13">
    <source>
        <dbReference type="ARBA" id="ARBA00023136"/>
    </source>
</evidence>
<comment type="catalytic activity">
    <reaction evidence="17 19">
        <text>alpha-ribazole + adenosylcob(III)inamide-GDP = adenosylcob(III)alamin + GMP + H(+)</text>
        <dbReference type="Rhea" id="RHEA:16049"/>
        <dbReference type="ChEBI" id="CHEBI:10329"/>
        <dbReference type="ChEBI" id="CHEBI:15378"/>
        <dbReference type="ChEBI" id="CHEBI:18408"/>
        <dbReference type="ChEBI" id="CHEBI:58115"/>
        <dbReference type="ChEBI" id="CHEBI:60487"/>
        <dbReference type="EC" id="2.7.8.26"/>
    </reaction>
</comment>
<comment type="function">
    <text evidence="14 19">Joins adenosylcobinamide-GDP and alpha-ribazole to generate adenosylcobalamin (Ado-cobalamin). Also synthesizes adenosylcobalamin 5'-phosphate from adenosylcobinamide-GDP and alpha-ribazole 5'-phosphate.</text>
</comment>
<evidence type="ECO:0000256" key="3">
    <source>
        <dbReference type="ARBA" id="ARBA00004663"/>
    </source>
</evidence>
<dbReference type="PANTHER" id="PTHR34148:SF1">
    <property type="entry name" value="ADENOSYLCOBINAMIDE-GDP RIBAZOLETRANSFERASE"/>
    <property type="match status" value="1"/>
</dbReference>
<evidence type="ECO:0000256" key="5">
    <source>
        <dbReference type="ARBA" id="ARBA00013200"/>
    </source>
</evidence>
<comment type="caution">
    <text evidence="20">The sequence shown here is derived from an EMBL/GenBank/DDBJ whole genome shotgun (WGS) entry which is preliminary data.</text>
</comment>
<evidence type="ECO:0000256" key="12">
    <source>
        <dbReference type="ARBA" id="ARBA00022989"/>
    </source>
</evidence>
<evidence type="ECO:0000256" key="17">
    <source>
        <dbReference type="ARBA" id="ARBA00048623"/>
    </source>
</evidence>
<comment type="catalytic activity">
    <reaction evidence="18 19">
        <text>alpha-ribazole 5'-phosphate + adenosylcob(III)inamide-GDP = adenosylcob(III)alamin 5'-phosphate + GMP + H(+)</text>
        <dbReference type="Rhea" id="RHEA:23560"/>
        <dbReference type="ChEBI" id="CHEBI:15378"/>
        <dbReference type="ChEBI" id="CHEBI:57918"/>
        <dbReference type="ChEBI" id="CHEBI:58115"/>
        <dbReference type="ChEBI" id="CHEBI:60487"/>
        <dbReference type="ChEBI" id="CHEBI:60493"/>
        <dbReference type="EC" id="2.7.8.26"/>
    </reaction>
</comment>
<feature type="transmembrane region" description="Helical" evidence="19">
    <location>
        <begin position="229"/>
        <end position="248"/>
    </location>
</feature>
<feature type="transmembrane region" description="Helical" evidence="19">
    <location>
        <begin position="179"/>
        <end position="209"/>
    </location>
</feature>
<keyword evidence="7 19" id="KW-1003">Cell membrane</keyword>
<keyword evidence="11 19" id="KW-0460">Magnesium</keyword>
<keyword evidence="9 19" id="KW-0808">Transferase</keyword>
<keyword evidence="12 19" id="KW-1133">Transmembrane helix</keyword>
<evidence type="ECO:0000313" key="20">
    <source>
        <dbReference type="EMBL" id="MCG4610955.1"/>
    </source>
</evidence>
<evidence type="ECO:0000256" key="8">
    <source>
        <dbReference type="ARBA" id="ARBA00022573"/>
    </source>
</evidence>